<sequence>LREGDIKAITLIDEHAKQLSNSMFAYTEYLGCSLRNGCRKGKCGWKGRIVVPRDKPLNLCNIEYHGSHDPEHVRKKPLRMTNSVRKTISNRATNVTPSILATELMNGAKILSTTATTPENQVPPTSTRFVPNLEAIQNALKYDKKLHYPSVLEYEK</sequence>
<accession>A0A9N9K6W7</accession>
<reference evidence="1" key="1">
    <citation type="submission" date="2021-06" db="EMBL/GenBank/DDBJ databases">
        <authorList>
            <person name="Kallberg Y."/>
            <person name="Tangrot J."/>
            <person name="Rosling A."/>
        </authorList>
    </citation>
    <scope>NUCLEOTIDE SEQUENCE</scope>
    <source>
        <strain evidence="1">IN212</strain>
    </source>
</reference>
<evidence type="ECO:0000313" key="2">
    <source>
        <dbReference type="Proteomes" id="UP000789396"/>
    </source>
</evidence>
<dbReference type="EMBL" id="CAJVPZ010090291">
    <property type="protein sequence ID" value="CAG8814748.1"/>
    <property type="molecule type" value="Genomic_DNA"/>
</dbReference>
<dbReference type="AlphaFoldDB" id="A0A9N9K6W7"/>
<feature type="non-terminal residue" evidence="1">
    <location>
        <position position="156"/>
    </location>
</feature>
<dbReference type="Proteomes" id="UP000789396">
    <property type="component" value="Unassembled WGS sequence"/>
</dbReference>
<comment type="caution">
    <text evidence="1">The sequence shown here is derived from an EMBL/GenBank/DDBJ whole genome shotgun (WGS) entry which is preliminary data.</text>
</comment>
<dbReference type="OrthoDB" id="2421217at2759"/>
<gene>
    <name evidence="1" type="ORF">RFULGI_LOCUS19130</name>
</gene>
<organism evidence="1 2">
    <name type="scientific">Racocetra fulgida</name>
    <dbReference type="NCBI Taxonomy" id="60492"/>
    <lineage>
        <taxon>Eukaryota</taxon>
        <taxon>Fungi</taxon>
        <taxon>Fungi incertae sedis</taxon>
        <taxon>Mucoromycota</taxon>
        <taxon>Glomeromycotina</taxon>
        <taxon>Glomeromycetes</taxon>
        <taxon>Diversisporales</taxon>
        <taxon>Gigasporaceae</taxon>
        <taxon>Racocetra</taxon>
    </lineage>
</organism>
<proteinExistence type="predicted"/>
<feature type="non-terminal residue" evidence="1">
    <location>
        <position position="1"/>
    </location>
</feature>
<evidence type="ECO:0000313" key="1">
    <source>
        <dbReference type="EMBL" id="CAG8814748.1"/>
    </source>
</evidence>
<keyword evidence="2" id="KW-1185">Reference proteome</keyword>
<name>A0A9N9K6W7_9GLOM</name>
<protein>
    <submittedName>
        <fullName evidence="1">17031_t:CDS:1</fullName>
    </submittedName>
</protein>